<organism evidence="1 2">
    <name type="scientific">Butyricicoccus pullicaecorum</name>
    <dbReference type="NCBI Taxonomy" id="501571"/>
    <lineage>
        <taxon>Bacteria</taxon>
        <taxon>Bacillati</taxon>
        <taxon>Bacillota</taxon>
        <taxon>Clostridia</taxon>
        <taxon>Eubacteriales</taxon>
        <taxon>Butyricicoccaceae</taxon>
        <taxon>Butyricicoccus</taxon>
    </lineage>
</organism>
<dbReference type="AlphaFoldDB" id="A0A1Y4LXH5"/>
<name>A0A1Y4LXH5_9FIRM</name>
<dbReference type="EMBL" id="NFKL01000007">
    <property type="protein sequence ID" value="OUP59062.1"/>
    <property type="molecule type" value="Genomic_DNA"/>
</dbReference>
<dbReference type="RefSeq" id="WP_087414749.1">
    <property type="nucleotide sequence ID" value="NZ_NFKL01000007.1"/>
</dbReference>
<reference evidence="2" key="1">
    <citation type="submission" date="2017-04" db="EMBL/GenBank/DDBJ databases">
        <title>Function of individual gut microbiota members based on whole genome sequencing of pure cultures obtained from chicken caecum.</title>
        <authorList>
            <person name="Medvecky M."/>
            <person name="Cejkova D."/>
            <person name="Polansky O."/>
            <person name="Karasova D."/>
            <person name="Kubasova T."/>
            <person name="Cizek A."/>
            <person name="Rychlik I."/>
        </authorList>
    </citation>
    <scope>NUCLEOTIDE SEQUENCE [LARGE SCALE GENOMIC DNA]</scope>
    <source>
        <strain evidence="2">An179</strain>
    </source>
</reference>
<accession>A0A1Y4LXH5</accession>
<gene>
    <name evidence="1" type="ORF">B5F15_06230</name>
</gene>
<comment type="caution">
    <text evidence="1">The sequence shown here is derived from an EMBL/GenBank/DDBJ whole genome shotgun (WGS) entry which is preliminary data.</text>
</comment>
<proteinExistence type="predicted"/>
<evidence type="ECO:0000313" key="1">
    <source>
        <dbReference type="EMBL" id="OUP59062.1"/>
    </source>
</evidence>
<sequence>MERLTERLENGVINVKYASQHETAIHRLVTIEDILGNEYDLDRLRELVQADREGRCVVLPCKFGNKVYFPLLGRIIEKTVYSIVTFSNSQRIYCDGTSEFFRPENFGKTVFLTRAAAEKALEEMEENENG</sequence>
<dbReference type="Proteomes" id="UP000195326">
    <property type="component" value="Unassembled WGS sequence"/>
</dbReference>
<evidence type="ECO:0000313" key="2">
    <source>
        <dbReference type="Proteomes" id="UP000195326"/>
    </source>
</evidence>
<protein>
    <submittedName>
        <fullName evidence="1">Uncharacterized protein</fullName>
    </submittedName>
</protein>